<proteinExistence type="inferred from homology"/>
<evidence type="ECO:0000256" key="5">
    <source>
        <dbReference type="ARBA" id="ARBA00022448"/>
    </source>
</evidence>
<keyword evidence="9 14" id="KW-1133">Transmembrane helix</keyword>
<keyword evidence="10" id="KW-0406">Ion transport</keyword>
<keyword evidence="7 14" id="KW-0812">Transmembrane</keyword>
<reference evidence="15" key="1">
    <citation type="submission" date="2012-06" db="EMBL/GenBank/DDBJ databases">
        <title>Mitogenomics of the Coleoptera under dense taxon sampling.</title>
        <authorList>
            <person name="Timmermans M.J.T.N."/>
            <person name="Lim J."/>
            <person name="Dodsworth S."/>
            <person name="Haran J."/>
            <person name="Ahrens D."/>
            <person name="Bocak L."/>
            <person name="London A."/>
            <person name="Culverwell L."/>
            <person name="Vogler A.P."/>
        </authorList>
    </citation>
    <scope>NUCLEOTIDE SEQUENCE</scope>
</reference>
<comment type="subcellular location">
    <subcellularLocation>
        <location evidence="2">Membrane</location>
        <topology evidence="2">Multi-pass membrane protein</topology>
    </subcellularLocation>
    <subcellularLocation>
        <location evidence="13">Mitochondrion inner membrane</location>
        <topology evidence="13">Multi-pass membrane protein</topology>
    </subcellularLocation>
</comment>
<feature type="transmembrane region" description="Helical" evidence="14">
    <location>
        <begin position="184"/>
        <end position="217"/>
    </location>
</feature>
<dbReference type="PANTHER" id="PTHR11410">
    <property type="entry name" value="ATP SYNTHASE SUBUNIT A"/>
    <property type="match status" value="1"/>
</dbReference>
<comment type="subunit">
    <text evidence="4">F-type ATPases have 2 components, CF(1) - the catalytic core - and CF(0) - the membrane proton channel. CF(1) has five subunits: alpha(3), beta(3), gamma(1), delta(1), epsilon(1). CF(0) has three main subunits: a, b and c.</text>
</comment>
<feature type="transmembrane region" description="Helical" evidence="14">
    <location>
        <begin position="159"/>
        <end position="178"/>
    </location>
</feature>
<feature type="transmembrane region" description="Helical" evidence="14">
    <location>
        <begin position="20"/>
        <end position="36"/>
    </location>
</feature>
<name>A0A0S2MN88_9COLE</name>
<evidence type="ECO:0000256" key="13">
    <source>
        <dbReference type="RuleBase" id="RU004450"/>
    </source>
</evidence>
<evidence type="ECO:0000256" key="2">
    <source>
        <dbReference type="ARBA" id="ARBA00004141"/>
    </source>
</evidence>
<evidence type="ECO:0000256" key="10">
    <source>
        <dbReference type="ARBA" id="ARBA00023065"/>
    </source>
</evidence>
<dbReference type="Gene3D" id="1.20.120.220">
    <property type="entry name" value="ATP synthase, F0 complex, subunit A"/>
    <property type="match status" value="1"/>
</dbReference>
<comment type="similarity">
    <text evidence="3">Belongs to the ATPase A chain family.</text>
</comment>
<gene>
    <name evidence="15" type="primary">atp6</name>
</gene>
<evidence type="ECO:0000256" key="14">
    <source>
        <dbReference type="SAM" id="Phobius"/>
    </source>
</evidence>
<keyword evidence="8" id="KW-0375">Hydrogen ion transport</keyword>
<dbReference type="InterPro" id="IPR023011">
    <property type="entry name" value="ATP_synth_F0_asu_AS"/>
</dbReference>
<sequence length="222" mass="25467">MNLFSTFDPSTMMKTSLNWLNMMMPLMIVPLLFWMIPSRTNFMWMMIMTKINNEFKIILKSKKMKGSTLMFLSFFTFILWCNTLSLYPYIFASTSHMVITLAMALPLWLSFMIYGWLNNTQHMLAHLIPQGTPPLLMPFMVCIETISNMIRPGTLAIRLTANLIAGHLLLTLLGISALKMNETLIGILIIVQMLLIILEYAVAMIQAYVFSILLTLYSSEVN</sequence>
<evidence type="ECO:0000256" key="9">
    <source>
        <dbReference type="ARBA" id="ARBA00022989"/>
    </source>
</evidence>
<dbReference type="NCBIfam" id="TIGR01131">
    <property type="entry name" value="ATP_synt_6_or_A"/>
    <property type="match status" value="1"/>
</dbReference>
<evidence type="ECO:0000313" key="15">
    <source>
        <dbReference type="EMBL" id="ALO76185.1"/>
    </source>
</evidence>
<feature type="transmembrane region" description="Helical" evidence="14">
    <location>
        <begin position="69"/>
        <end position="90"/>
    </location>
</feature>
<comment type="function">
    <text evidence="1">Mitochondrial membrane ATP synthase (F(1)F(0) ATP synthase or Complex V) produces ATP from ADP in the presence of a proton gradient across the membrane which is generated by electron transport complexes of the respiratory chain. F-type ATPases consist of two structural domains, F(1) - containing the extramembraneous catalytic core and F(0) - containing the membrane proton channel, linked together by a central stalk and a peripheral stalk. During catalysis, ATP synthesis in the catalytic domain of F(1) is coupled via a rotary mechanism of the central stalk subunits to proton translocation. Key component of the proton channel; it may play a direct role in the translocation of protons across the membrane.</text>
</comment>
<keyword evidence="6" id="KW-0138">CF(0)</keyword>
<dbReference type="GO" id="GO:0046933">
    <property type="term" value="F:proton-transporting ATP synthase activity, rotational mechanism"/>
    <property type="evidence" value="ECO:0007669"/>
    <property type="project" value="TreeGrafter"/>
</dbReference>
<keyword evidence="12" id="KW-0066">ATP synthesis</keyword>
<evidence type="ECO:0000256" key="1">
    <source>
        <dbReference type="ARBA" id="ARBA00002070"/>
    </source>
</evidence>
<dbReference type="Pfam" id="PF00119">
    <property type="entry name" value="ATP-synt_A"/>
    <property type="match status" value="1"/>
</dbReference>
<dbReference type="SUPFAM" id="SSF81336">
    <property type="entry name" value="F1F0 ATP synthase subunit A"/>
    <property type="match status" value="1"/>
</dbReference>
<evidence type="ECO:0000256" key="6">
    <source>
        <dbReference type="ARBA" id="ARBA00022547"/>
    </source>
</evidence>
<evidence type="ECO:0000256" key="11">
    <source>
        <dbReference type="ARBA" id="ARBA00023136"/>
    </source>
</evidence>
<dbReference type="GO" id="GO:0005743">
    <property type="term" value="C:mitochondrial inner membrane"/>
    <property type="evidence" value="ECO:0007669"/>
    <property type="project" value="UniProtKB-SubCell"/>
</dbReference>
<dbReference type="InterPro" id="IPR045083">
    <property type="entry name" value="ATP_synth_F0_asu_bact/mt"/>
</dbReference>
<accession>A0A0S2MN88</accession>
<geneLocation type="mitochondrion" evidence="15"/>
<dbReference type="CDD" id="cd00310">
    <property type="entry name" value="ATP-synt_Fo_a_6"/>
    <property type="match status" value="1"/>
</dbReference>
<keyword evidence="15" id="KW-0496">Mitochondrion</keyword>
<dbReference type="InterPro" id="IPR000568">
    <property type="entry name" value="ATP_synth_F0_asu"/>
</dbReference>
<dbReference type="PROSITE" id="PS00449">
    <property type="entry name" value="ATPASE_A"/>
    <property type="match status" value="1"/>
</dbReference>
<dbReference type="InterPro" id="IPR035908">
    <property type="entry name" value="F0_ATP_A_sf"/>
</dbReference>
<keyword evidence="5" id="KW-0813">Transport</keyword>
<dbReference type="EMBL" id="JX412733">
    <property type="protein sequence ID" value="ALO76185.1"/>
    <property type="molecule type" value="Genomic_DNA"/>
</dbReference>
<evidence type="ECO:0000256" key="4">
    <source>
        <dbReference type="ARBA" id="ARBA00011648"/>
    </source>
</evidence>
<dbReference type="PANTHER" id="PTHR11410:SF0">
    <property type="entry name" value="ATP SYNTHASE SUBUNIT A"/>
    <property type="match status" value="1"/>
</dbReference>
<evidence type="ECO:0000256" key="3">
    <source>
        <dbReference type="ARBA" id="ARBA00006810"/>
    </source>
</evidence>
<feature type="transmembrane region" description="Helical" evidence="14">
    <location>
        <begin position="96"/>
        <end position="117"/>
    </location>
</feature>
<dbReference type="AlphaFoldDB" id="A0A0S2MN88"/>
<protein>
    <recommendedName>
        <fullName evidence="13">ATP synthase subunit a</fullName>
    </recommendedName>
</protein>
<evidence type="ECO:0000256" key="7">
    <source>
        <dbReference type="ARBA" id="ARBA00022692"/>
    </source>
</evidence>
<evidence type="ECO:0000256" key="8">
    <source>
        <dbReference type="ARBA" id="ARBA00022781"/>
    </source>
</evidence>
<evidence type="ECO:0000256" key="12">
    <source>
        <dbReference type="ARBA" id="ARBA00023310"/>
    </source>
</evidence>
<dbReference type="GO" id="GO:0045259">
    <property type="term" value="C:proton-transporting ATP synthase complex"/>
    <property type="evidence" value="ECO:0007669"/>
    <property type="project" value="UniProtKB-KW"/>
</dbReference>
<dbReference type="PRINTS" id="PR00123">
    <property type="entry name" value="ATPASEA"/>
</dbReference>
<organism evidence="15">
    <name type="scientific">Dictyoptera aurora</name>
    <dbReference type="NCBI Taxonomy" id="1053893"/>
    <lineage>
        <taxon>Eukaryota</taxon>
        <taxon>Metazoa</taxon>
        <taxon>Ecdysozoa</taxon>
        <taxon>Arthropoda</taxon>
        <taxon>Hexapoda</taxon>
        <taxon>Insecta</taxon>
        <taxon>Pterygota</taxon>
        <taxon>Neoptera</taxon>
        <taxon>Endopterygota</taxon>
        <taxon>Coleoptera</taxon>
        <taxon>Polyphaga</taxon>
        <taxon>Elateriformia</taxon>
        <taxon>Elateroidea</taxon>
        <taxon>Lycidae</taxon>
        <taxon>Erotinae</taxon>
        <taxon>Dictyoptera</taxon>
    </lineage>
</organism>
<keyword evidence="11 14" id="KW-0472">Membrane</keyword>